<keyword evidence="2" id="KW-1185">Reference proteome</keyword>
<proteinExistence type="predicted"/>
<organism evidence="1 2">
    <name type="scientific">Rhododendron molle</name>
    <name type="common">Chinese azalea</name>
    <name type="synonym">Azalea mollis</name>
    <dbReference type="NCBI Taxonomy" id="49168"/>
    <lineage>
        <taxon>Eukaryota</taxon>
        <taxon>Viridiplantae</taxon>
        <taxon>Streptophyta</taxon>
        <taxon>Embryophyta</taxon>
        <taxon>Tracheophyta</taxon>
        <taxon>Spermatophyta</taxon>
        <taxon>Magnoliopsida</taxon>
        <taxon>eudicotyledons</taxon>
        <taxon>Gunneridae</taxon>
        <taxon>Pentapetalae</taxon>
        <taxon>asterids</taxon>
        <taxon>Ericales</taxon>
        <taxon>Ericaceae</taxon>
        <taxon>Ericoideae</taxon>
        <taxon>Rhodoreae</taxon>
        <taxon>Rhododendron</taxon>
    </lineage>
</organism>
<comment type="caution">
    <text evidence="1">The sequence shown here is derived from an EMBL/GenBank/DDBJ whole genome shotgun (WGS) entry which is preliminary data.</text>
</comment>
<dbReference type="Proteomes" id="UP001062846">
    <property type="component" value="Chromosome 4"/>
</dbReference>
<name>A0ACC0P3D1_RHOML</name>
<gene>
    <name evidence="1" type="ORF">RHMOL_Rhmol04G0192700</name>
</gene>
<dbReference type="EMBL" id="CM046391">
    <property type="protein sequence ID" value="KAI8559681.1"/>
    <property type="molecule type" value="Genomic_DNA"/>
</dbReference>
<accession>A0ACC0P3D1</accession>
<sequence length="75" mass="8245">MNLQTGIIAIQQRATQTDANIAYLNDLFDTHLPPTVQEEGKTEEDVHAQPIMVEDPNNPDESVSKAKKIKASGID</sequence>
<evidence type="ECO:0000313" key="2">
    <source>
        <dbReference type="Proteomes" id="UP001062846"/>
    </source>
</evidence>
<protein>
    <submittedName>
        <fullName evidence="1">Uncharacterized protein</fullName>
    </submittedName>
</protein>
<evidence type="ECO:0000313" key="1">
    <source>
        <dbReference type="EMBL" id="KAI8559681.1"/>
    </source>
</evidence>
<reference evidence="1" key="1">
    <citation type="submission" date="2022-02" db="EMBL/GenBank/DDBJ databases">
        <title>Plant Genome Project.</title>
        <authorList>
            <person name="Zhang R.-G."/>
        </authorList>
    </citation>
    <scope>NUCLEOTIDE SEQUENCE</scope>
    <source>
        <strain evidence="1">AT1</strain>
    </source>
</reference>